<name>A0A7S2JTR9_9EUKA</name>
<protein>
    <submittedName>
        <fullName evidence="2">Uncharacterized protein</fullName>
    </submittedName>
</protein>
<evidence type="ECO:0000256" key="1">
    <source>
        <dbReference type="SAM" id="MobiDB-lite"/>
    </source>
</evidence>
<dbReference type="AlphaFoldDB" id="A0A7S2JTR9"/>
<reference evidence="2" key="1">
    <citation type="submission" date="2021-01" db="EMBL/GenBank/DDBJ databases">
        <authorList>
            <person name="Corre E."/>
            <person name="Pelletier E."/>
            <person name="Niang G."/>
            <person name="Scheremetjew M."/>
            <person name="Finn R."/>
            <person name="Kale V."/>
            <person name="Holt S."/>
            <person name="Cochrane G."/>
            <person name="Meng A."/>
            <person name="Brown T."/>
            <person name="Cohen L."/>
        </authorList>
    </citation>
    <scope>NUCLEOTIDE SEQUENCE</scope>
    <source>
        <strain evidence="2">UTEX LB 985</strain>
    </source>
</reference>
<accession>A0A7S2JTR9</accession>
<proteinExistence type="predicted"/>
<dbReference type="EMBL" id="HBGU01086716">
    <property type="protein sequence ID" value="CAD9556193.1"/>
    <property type="molecule type" value="Transcribed_RNA"/>
</dbReference>
<evidence type="ECO:0000313" key="2">
    <source>
        <dbReference type="EMBL" id="CAD9556193.1"/>
    </source>
</evidence>
<organism evidence="2">
    <name type="scientific">Haptolina brevifila</name>
    <dbReference type="NCBI Taxonomy" id="156173"/>
    <lineage>
        <taxon>Eukaryota</taxon>
        <taxon>Haptista</taxon>
        <taxon>Haptophyta</taxon>
        <taxon>Prymnesiophyceae</taxon>
        <taxon>Prymnesiales</taxon>
        <taxon>Prymnesiaceae</taxon>
        <taxon>Haptolina</taxon>
    </lineage>
</organism>
<gene>
    <name evidence="2" type="ORF">CBRE1094_LOCUS47346</name>
</gene>
<sequence length="253" mass="28258">MVFVVGSGMSSDIRSRGNRSYVSVFNSSVPQRPVEKSAARSFGGRPIGPLTYHPSMPEWQIDPERMSTNFVSKTKLREYAKPLTWQIDYLEHPDNGFFQTSRTAPSAHGHAWPTAPEPRELARDPGLDDFREVNVGAVASEVVRSSRSYASSFQSASKRNAYSKDPTPQELGPGAYDWFTTSNQSAIRVRDPKRTSSSFKSQTVASLFDVSAGQPPDAVQSIQSAILNKHWTSKGVAFSTRERFPRNRPRWKD</sequence>
<feature type="region of interest" description="Disordered" evidence="1">
    <location>
        <begin position="154"/>
        <end position="174"/>
    </location>
</feature>